<accession>A0A553I6Z9</accession>
<dbReference type="Gene3D" id="3.40.50.1820">
    <property type="entry name" value="alpha/beta hydrolase"/>
    <property type="match status" value="1"/>
</dbReference>
<dbReference type="AlphaFoldDB" id="A0A553I6Z9"/>
<dbReference type="InterPro" id="IPR013094">
    <property type="entry name" value="AB_hydrolase_3"/>
</dbReference>
<keyword evidence="1" id="KW-0378">Hydrolase</keyword>
<dbReference type="STRING" id="2512241.A0A553I6Z9"/>
<evidence type="ECO:0000313" key="4">
    <source>
        <dbReference type="EMBL" id="TRX95980.1"/>
    </source>
</evidence>
<dbReference type="PANTHER" id="PTHR48081:SF8">
    <property type="entry name" value="ALPHA_BETA HYDROLASE FOLD-3 DOMAIN-CONTAINING PROTEIN-RELATED"/>
    <property type="match status" value="1"/>
</dbReference>
<protein>
    <recommendedName>
        <fullName evidence="3">Alpha/beta hydrolase fold-3 domain-containing protein</fullName>
    </recommendedName>
</protein>
<sequence>MFMTRKPPPFVRSFSMGILPLECRDVPIIRMTFLHLRDLSGRKVSQPRRSHMVDNKNFLHLTQRVKFSIQSRTVSRYVITVSHDVAEDSKNRLKHDHELAEDEESIASSANGSAVVRDMKEPRDKNEPMVTVEGALILPHGSIVKRLQKTLQYDMEFAAWAKSLADKSRMPPCETVLEFRQYNNEFTHAAWAQLPPEPTIQRVRYDEVVSHDGITIAVTRFVTLAQLSPTAAGVKSSILRSEMGAGLPSLLYIHGGGMVAGSVDIIASQLARLAVLSDVQIFGVDYRLAPEFPAPVPAEDCYAALIWLHAHAAELGLDRTRIGVMGDGAGGGLAATTALLARDRGLNPPLKSQILVSPMLDDRVAANWRLEGRESPLLSFATMPLQSVRMCWRAYLGPGAGRDNGGVSPYAAPARMSDLRGLPATYLDVGGLDLFKNECVEFALRLAEADVQVEFHLFPGVPHRFESAGDIDVVRRAVRERVRQIAMRPQIVGKSLGTRETVRFPDEKFRFELRGHEQMEFLE</sequence>
<dbReference type="EMBL" id="VFLP01000013">
    <property type="protein sequence ID" value="TRX95980.1"/>
    <property type="molecule type" value="Genomic_DNA"/>
</dbReference>
<dbReference type="Proteomes" id="UP000319160">
    <property type="component" value="Unassembled WGS sequence"/>
</dbReference>
<evidence type="ECO:0000256" key="1">
    <source>
        <dbReference type="ARBA" id="ARBA00022801"/>
    </source>
</evidence>
<reference evidence="5" key="1">
    <citation type="submission" date="2019-06" db="EMBL/GenBank/DDBJ databases">
        <title>Draft genome sequence of the griseofulvin-producing fungus Xylaria cubensis strain G536.</title>
        <authorList>
            <person name="Mead M.E."/>
            <person name="Raja H.A."/>
            <person name="Steenwyk J.L."/>
            <person name="Knowles S.L."/>
            <person name="Oberlies N.H."/>
            <person name="Rokas A."/>
        </authorList>
    </citation>
    <scope>NUCLEOTIDE SEQUENCE [LARGE SCALE GENOMIC DNA]</scope>
    <source>
        <strain evidence="5">G536</strain>
    </source>
</reference>
<keyword evidence="5" id="KW-1185">Reference proteome</keyword>
<dbReference type="Pfam" id="PF07859">
    <property type="entry name" value="Abhydrolase_3"/>
    <property type="match status" value="1"/>
</dbReference>
<proteinExistence type="predicted"/>
<evidence type="ECO:0000313" key="5">
    <source>
        <dbReference type="Proteomes" id="UP000319160"/>
    </source>
</evidence>
<comment type="caution">
    <text evidence="4">The sequence shown here is derived from an EMBL/GenBank/DDBJ whole genome shotgun (WGS) entry which is preliminary data.</text>
</comment>
<dbReference type="SUPFAM" id="SSF53474">
    <property type="entry name" value="alpha/beta-Hydrolases"/>
    <property type="match status" value="1"/>
</dbReference>
<evidence type="ECO:0000259" key="3">
    <source>
        <dbReference type="Pfam" id="PF07859"/>
    </source>
</evidence>
<dbReference type="InterPro" id="IPR050300">
    <property type="entry name" value="GDXG_lipolytic_enzyme"/>
</dbReference>
<dbReference type="GO" id="GO:0016787">
    <property type="term" value="F:hydrolase activity"/>
    <property type="evidence" value="ECO:0007669"/>
    <property type="project" value="UniProtKB-KW"/>
</dbReference>
<dbReference type="OrthoDB" id="408631at2759"/>
<dbReference type="PANTHER" id="PTHR48081">
    <property type="entry name" value="AB HYDROLASE SUPERFAMILY PROTEIN C4A8.06C"/>
    <property type="match status" value="1"/>
</dbReference>
<gene>
    <name evidence="4" type="ORF">FHL15_003122</name>
</gene>
<feature type="domain" description="Alpha/beta hydrolase fold-3" evidence="3">
    <location>
        <begin position="250"/>
        <end position="465"/>
    </location>
</feature>
<evidence type="ECO:0000256" key="2">
    <source>
        <dbReference type="SAM" id="MobiDB-lite"/>
    </source>
</evidence>
<dbReference type="InterPro" id="IPR029058">
    <property type="entry name" value="AB_hydrolase_fold"/>
</dbReference>
<organism evidence="4 5">
    <name type="scientific">Xylaria flabelliformis</name>
    <dbReference type="NCBI Taxonomy" id="2512241"/>
    <lineage>
        <taxon>Eukaryota</taxon>
        <taxon>Fungi</taxon>
        <taxon>Dikarya</taxon>
        <taxon>Ascomycota</taxon>
        <taxon>Pezizomycotina</taxon>
        <taxon>Sordariomycetes</taxon>
        <taxon>Xylariomycetidae</taxon>
        <taxon>Xylariales</taxon>
        <taxon>Xylariaceae</taxon>
        <taxon>Xylaria</taxon>
    </lineage>
</organism>
<name>A0A553I6Z9_9PEZI</name>
<feature type="region of interest" description="Disordered" evidence="2">
    <location>
        <begin position="99"/>
        <end position="125"/>
    </location>
</feature>